<feature type="domain" description="BIG2" evidence="2">
    <location>
        <begin position="214"/>
        <end position="294"/>
    </location>
</feature>
<dbReference type="SUPFAM" id="SSF49344">
    <property type="entry name" value="CBD9-like"/>
    <property type="match status" value="1"/>
</dbReference>
<keyword evidence="1" id="KW-0732">Signal</keyword>
<dbReference type="InterPro" id="IPR003343">
    <property type="entry name" value="Big_2"/>
</dbReference>
<dbReference type="RefSeq" id="WP_190915940.1">
    <property type="nucleotide sequence ID" value="NZ_JACXIZ010000012.1"/>
</dbReference>
<dbReference type="Gene3D" id="2.60.40.1080">
    <property type="match status" value="2"/>
</dbReference>
<sequence>MFKRNLKAISILLVLCMTVALFASAGVSGPIAHAEFNQTLFFDDFEDGTADGWNLASGFGVYDEGGNDALRYTYNAGSSTRKYATAGSASWTQYAVEMKVKSAADSNNIGVYARYSGENNNYLLRLDTDTDTVSLVSKVSGNATLLDSAPIVLDLNTYYTLRLEVNDDQISGSVDGVPLVTATDSSHVSGKIAVGGYSKSSYSIDDVTVTDLRVPTRLEVLPESAVLLENEVRQLTGTVFDQGDLAMDDVSVLWSSDDAAVASVNADGYVTGEGAGSTVIRAVYASLTDSAAITVEELTTEAPLEIKRTLQPLVVDGALDESVWSLDRTARKPVLGVNGNTVNFGTLWDDDYLYVGVEVYDDQLWNDSTDAYDDDSVEVFIDADHNHGSTYDVHDWHFRKGYNDSSLYERLNERAGVKHAAAAIPGGYAVELAIPWINLGLEAAPGLDFGFDLAVNDDDDGGAREGQLVWNGIADNYQNTVAFGDAQLLADTVGTAPPTPTPSPVDRYVTPQGAGAMDGTSWANAFAGDQVGGMQAAWDATGDGNTLHVGSGTYTVPQTLELTRGGTDHENWKRLVGIDTGAGMPVFRGDWELSDQVQRSFIEVPLGISYWQIQDIVIENYNYGIYANGQHAGIRILDVDMHNMSDGVYLWGRATRSNPAAGSHDIVIKGGHYTNYTKSAVRFRNGNYNASVIGVTADAGGEANYAPGNFPMGFRIGNSPESEYIFDHDIVFQDVVSRNSWHENGTGYWNGDGYAAERQTYNLTYVRSKAFDSTDGGWDDKSRNPVFIETIAFGNKRNYRIWSAEKAVFLRAIGAYSHHRGGNGDAPGLWVGSGVGKAELYYSTLYNNAQTEISLEGASNQVDLYDSIVGDSSGGALYALNGGQLTATRTEEYSAGVQGTDPQLVNGANSDWEGGSNDFNSQLYGASKGYHDPGPSTTPYTVQISVSCLTLDTGDEASLSAQVLDASNQPVADPETIVWYSDDAYLARLLQSRGADAVVEGMNAGATELVAMYKGAEARVNVTVTDM</sequence>
<dbReference type="SUPFAM" id="SSF51126">
    <property type="entry name" value="Pectin lyase-like"/>
    <property type="match status" value="1"/>
</dbReference>
<dbReference type="AlphaFoldDB" id="A0A927BST0"/>
<reference evidence="3" key="1">
    <citation type="submission" date="2020-09" db="EMBL/GenBank/DDBJ databases">
        <title>A novel bacterium of genus Paenibacillus, isolated from South China Sea.</title>
        <authorList>
            <person name="Huang H."/>
            <person name="Mo K."/>
            <person name="Hu Y."/>
        </authorList>
    </citation>
    <scope>NUCLEOTIDE SEQUENCE</scope>
    <source>
        <strain evidence="3">IB182496</strain>
    </source>
</reference>
<evidence type="ECO:0000313" key="4">
    <source>
        <dbReference type="Proteomes" id="UP000621560"/>
    </source>
</evidence>
<dbReference type="GO" id="GO:0004553">
    <property type="term" value="F:hydrolase activity, hydrolyzing O-glycosyl compounds"/>
    <property type="evidence" value="ECO:0007669"/>
    <property type="project" value="InterPro"/>
</dbReference>
<dbReference type="Pfam" id="PF02368">
    <property type="entry name" value="Big_2"/>
    <property type="match status" value="1"/>
</dbReference>
<dbReference type="Gene3D" id="2.60.120.560">
    <property type="entry name" value="Exo-inulinase, domain 1"/>
    <property type="match status" value="1"/>
</dbReference>
<dbReference type="SMART" id="SM00635">
    <property type="entry name" value="BID_2"/>
    <property type="match status" value="1"/>
</dbReference>
<gene>
    <name evidence="3" type="ORF">IDH44_06715</name>
</gene>
<dbReference type="SUPFAM" id="SSF49373">
    <property type="entry name" value="Invasin/intimin cell-adhesion fragments"/>
    <property type="match status" value="1"/>
</dbReference>
<evidence type="ECO:0000256" key="1">
    <source>
        <dbReference type="SAM" id="SignalP"/>
    </source>
</evidence>
<dbReference type="Pfam" id="PF06452">
    <property type="entry name" value="CBM9_1"/>
    <property type="match status" value="1"/>
</dbReference>
<dbReference type="SUPFAM" id="SSF49899">
    <property type="entry name" value="Concanavalin A-like lectins/glucanases"/>
    <property type="match status" value="1"/>
</dbReference>
<dbReference type="Proteomes" id="UP000621560">
    <property type="component" value="Unassembled WGS sequence"/>
</dbReference>
<dbReference type="Gene3D" id="2.60.40.1190">
    <property type="match status" value="1"/>
</dbReference>
<evidence type="ECO:0000259" key="2">
    <source>
        <dbReference type="SMART" id="SM00635"/>
    </source>
</evidence>
<dbReference type="GO" id="GO:0016052">
    <property type="term" value="P:carbohydrate catabolic process"/>
    <property type="evidence" value="ECO:0007669"/>
    <property type="project" value="InterPro"/>
</dbReference>
<dbReference type="InterPro" id="IPR013320">
    <property type="entry name" value="ConA-like_dom_sf"/>
</dbReference>
<dbReference type="EMBL" id="JACXIZ010000012">
    <property type="protein sequence ID" value="MBD2844879.1"/>
    <property type="molecule type" value="Genomic_DNA"/>
</dbReference>
<feature type="signal peptide" evidence="1">
    <location>
        <begin position="1"/>
        <end position="25"/>
    </location>
</feature>
<keyword evidence="4" id="KW-1185">Reference proteome</keyword>
<name>A0A927BST0_9BACL</name>
<dbReference type="GO" id="GO:0030246">
    <property type="term" value="F:carbohydrate binding"/>
    <property type="evidence" value="ECO:0007669"/>
    <property type="project" value="InterPro"/>
</dbReference>
<protein>
    <submittedName>
        <fullName evidence="3">Ig-like domain-containing protein</fullName>
    </submittedName>
</protein>
<comment type="caution">
    <text evidence="3">The sequence shown here is derived from an EMBL/GenBank/DDBJ whole genome shotgun (WGS) entry which is preliminary data.</text>
</comment>
<dbReference type="InterPro" id="IPR011050">
    <property type="entry name" value="Pectin_lyase_fold/virulence"/>
</dbReference>
<proteinExistence type="predicted"/>
<evidence type="ECO:0000313" key="3">
    <source>
        <dbReference type="EMBL" id="MBD2844879.1"/>
    </source>
</evidence>
<accession>A0A927BST0</accession>
<dbReference type="InterPro" id="IPR010502">
    <property type="entry name" value="Carb-bd_dom_fam9"/>
</dbReference>
<organism evidence="3 4">
    <name type="scientific">Paenibacillus sabuli</name>
    <dbReference type="NCBI Taxonomy" id="2772509"/>
    <lineage>
        <taxon>Bacteria</taxon>
        <taxon>Bacillati</taxon>
        <taxon>Bacillota</taxon>
        <taxon>Bacilli</taxon>
        <taxon>Bacillales</taxon>
        <taxon>Paenibacillaceae</taxon>
        <taxon>Paenibacillus</taxon>
    </lineage>
</organism>
<dbReference type="InterPro" id="IPR008964">
    <property type="entry name" value="Invasin/intimin_cell_adhesion"/>
</dbReference>
<feature type="chain" id="PRO_5039688623" evidence="1">
    <location>
        <begin position="26"/>
        <end position="1027"/>
    </location>
</feature>